<dbReference type="Proteomes" id="UP000256220">
    <property type="component" value="Unassembled WGS sequence"/>
</dbReference>
<name>A0A2P2FMN5_AMYLU</name>
<comment type="caution">
    <text evidence="1">The sequence shown here is derived from an EMBL/GenBank/DDBJ whole genome shotgun (WGS) entry which is preliminary data.</text>
</comment>
<accession>A0A2P2FMN5</accession>
<dbReference type="AlphaFoldDB" id="A0A2P2FMN5"/>
<evidence type="ECO:0000313" key="1">
    <source>
        <dbReference type="EMBL" id="KFU77969.1"/>
    </source>
</evidence>
<organism evidence="1 2">
    <name type="scientific">Amycolatopsis lurida NRRL 2430</name>
    <dbReference type="NCBI Taxonomy" id="1460371"/>
    <lineage>
        <taxon>Bacteria</taxon>
        <taxon>Bacillati</taxon>
        <taxon>Actinomycetota</taxon>
        <taxon>Actinomycetes</taxon>
        <taxon>Pseudonocardiales</taxon>
        <taxon>Pseudonocardiaceae</taxon>
        <taxon>Amycolatopsis</taxon>
    </lineage>
</organism>
<gene>
    <name evidence="1" type="ORF">BB31_27815</name>
</gene>
<proteinExistence type="predicted"/>
<protein>
    <submittedName>
        <fullName evidence="1">Uncharacterized protein</fullName>
    </submittedName>
</protein>
<sequence>MPDLPPNVRFVDFSGYFCTVEICHMSTMSAIAEKAVTEALGWGGRSHGGTATRRVIQTTNRRWIA</sequence>
<reference evidence="1 2" key="1">
    <citation type="journal article" date="2014" name="Genome Announc.">
        <title>Draft Genome Sequence of Amycolatopsis lurida NRRL 2430, Producer of the Glycopeptide Family Antibiotic Ristocetin.</title>
        <authorList>
            <person name="Kwun M.J."/>
            <person name="Hong H.J."/>
        </authorList>
    </citation>
    <scope>NUCLEOTIDE SEQUENCE [LARGE SCALE GENOMIC DNA]</scope>
    <source>
        <strain evidence="1 2">NRRL 2430</strain>
    </source>
</reference>
<dbReference type="EMBL" id="JFBM01000028">
    <property type="protein sequence ID" value="KFU77969.1"/>
    <property type="molecule type" value="Genomic_DNA"/>
</dbReference>
<evidence type="ECO:0000313" key="2">
    <source>
        <dbReference type="Proteomes" id="UP000256220"/>
    </source>
</evidence>
<keyword evidence="2" id="KW-1185">Reference proteome</keyword>